<dbReference type="GO" id="GO:0016020">
    <property type="term" value="C:membrane"/>
    <property type="evidence" value="ECO:0007669"/>
    <property type="project" value="UniProtKB-SubCell"/>
</dbReference>
<organism evidence="9 10">
    <name type="scientific">Cercophora samala</name>
    <dbReference type="NCBI Taxonomy" id="330535"/>
    <lineage>
        <taxon>Eukaryota</taxon>
        <taxon>Fungi</taxon>
        <taxon>Dikarya</taxon>
        <taxon>Ascomycota</taxon>
        <taxon>Pezizomycotina</taxon>
        <taxon>Sordariomycetes</taxon>
        <taxon>Sordariomycetidae</taxon>
        <taxon>Sordariales</taxon>
        <taxon>Lasiosphaeriaceae</taxon>
        <taxon>Cercophora</taxon>
    </lineage>
</organism>
<keyword evidence="5" id="KW-0472">Membrane</keyword>
<evidence type="ECO:0000256" key="3">
    <source>
        <dbReference type="ARBA" id="ARBA00022989"/>
    </source>
</evidence>
<keyword evidence="3" id="KW-1133">Transmembrane helix</keyword>
<accession>A0AA39ZD10</accession>
<proteinExistence type="inferred from homology"/>
<dbReference type="Pfam" id="PF11807">
    <property type="entry name" value="UstYa"/>
    <property type="match status" value="1"/>
</dbReference>
<name>A0AA39ZD10_9PEZI</name>
<evidence type="ECO:0000256" key="2">
    <source>
        <dbReference type="ARBA" id="ARBA00022692"/>
    </source>
</evidence>
<evidence type="ECO:0000256" key="6">
    <source>
        <dbReference type="ARBA" id="ARBA00023180"/>
    </source>
</evidence>
<dbReference type="PANTHER" id="PTHR33365">
    <property type="entry name" value="YALI0B05434P"/>
    <property type="match status" value="1"/>
</dbReference>
<dbReference type="PANTHER" id="PTHR33365:SF7">
    <property type="entry name" value="TAT PATHWAY SIGNAL SEQUENCE"/>
    <property type="match status" value="1"/>
</dbReference>
<evidence type="ECO:0000313" key="10">
    <source>
        <dbReference type="Proteomes" id="UP001174997"/>
    </source>
</evidence>
<dbReference type="Proteomes" id="UP001174997">
    <property type="component" value="Unassembled WGS sequence"/>
</dbReference>
<comment type="caution">
    <text evidence="9">The sequence shown here is derived from an EMBL/GenBank/DDBJ whole genome shotgun (WGS) entry which is preliminary data.</text>
</comment>
<protein>
    <submittedName>
        <fullName evidence="9">Uncharacterized protein</fullName>
    </submittedName>
</protein>
<evidence type="ECO:0000256" key="4">
    <source>
        <dbReference type="ARBA" id="ARBA00023026"/>
    </source>
</evidence>
<comment type="subcellular location">
    <subcellularLocation>
        <location evidence="1">Membrane</location>
        <topology evidence="1">Single-pass membrane protein</topology>
    </subcellularLocation>
</comment>
<evidence type="ECO:0000256" key="5">
    <source>
        <dbReference type="ARBA" id="ARBA00023136"/>
    </source>
</evidence>
<keyword evidence="2" id="KW-0812">Transmembrane</keyword>
<dbReference type="InterPro" id="IPR021765">
    <property type="entry name" value="UstYa-like"/>
</dbReference>
<evidence type="ECO:0000313" key="9">
    <source>
        <dbReference type="EMBL" id="KAK0668668.1"/>
    </source>
</evidence>
<reference evidence="9" key="1">
    <citation type="submission" date="2023-06" db="EMBL/GenBank/DDBJ databases">
        <title>Genome-scale phylogeny and comparative genomics of the fungal order Sordariales.</title>
        <authorList>
            <consortium name="Lawrence Berkeley National Laboratory"/>
            <person name="Hensen N."/>
            <person name="Bonometti L."/>
            <person name="Westerberg I."/>
            <person name="Brannstrom I.O."/>
            <person name="Guillou S."/>
            <person name="Cros-Aarteil S."/>
            <person name="Calhoun S."/>
            <person name="Haridas S."/>
            <person name="Kuo A."/>
            <person name="Mondo S."/>
            <person name="Pangilinan J."/>
            <person name="Riley R."/>
            <person name="Labutti K."/>
            <person name="Andreopoulos B."/>
            <person name="Lipzen A."/>
            <person name="Chen C."/>
            <person name="Yanf M."/>
            <person name="Daum C."/>
            <person name="Ng V."/>
            <person name="Clum A."/>
            <person name="Steindorff A."/>
            <person name="Ohm R."/>
            <person name="Martin F."/>
            <person name="Silar P."/>
            <person name="Natvig D."/>
            <person name="Lalanne C."/>
            <person name="Gautier V."/>
            <person name="Ament-Velasquez S.L."/>
            <person name="Kruys A."/>
            <person name="Hutchinson M.I."/>
            <person name="Powell A.J."/>
            <person name="Barry K."/>
            <person name="Miller A.N."/>
            <person name="Grigoriev I.V."/>
            <person name="Debuchy R."/>
            <person name="Gladieux P."/>
            <person name="Thoren M.H."/>
            <person name="Johannesson H."/>
        </authorList>
    </citation>
    <scope>NUCLEOTIDE SEQUENCE</scope>
    <source>
        <strain evidence="9">CBS 307.81</strain>
    </source>
</reference>
<comment type="similarity">
    <text evidence="7">Belongs to the ustYa family.</text>
</comment>
<dbReference type="AlphaFoldDB" id="A0AA39ZD10"/>
<keyword evidence="4" id="KW-0843">Virulence</keyword>
<evidence type="ECO:0000256" key="7">
    <source>
        <dbReference type="ARBA" id="ARBA00035112"/>
    </source>
</evidence>
<keyword evidence="6" id="KW-0325">Glycoprotein</keyword>
<dbReference type="EMBL" id="JAULSY010000053">
    <property type="protein sequence ID" value="KAK0668668.1"/>
    <property type="molecule type" value="Genomic_DNA"/>
</dbReference>
<keyword evidence="10" id="KW-1185">Reference proteome</keyword>
<gene>
    <name evidence="9" type="ORF">QBC41DRAFT_321507</name>
</gene>
<sequence length="163" mass="19175">MKWQELLDKGTVYITDEEWELLGSPQYPNSRRRPRRPEPRPIRVTIDVFEQLKCLNILRKMAHWSMAGEDNIFTSALPEEYMFVNYCTEMLRETITCHGDLGISVPTWRWGTTNQTERPPDRMCRRFDDIVNWTVQRGDNTRRRFFGQNSRPSGVTPGVPPAN</sequence>
<feature type="region of interest" description="Disordered" evidence="8">
    <location>
        <begin position="143"/>
        <end position="163"/>
    </location>
</feature>
<dbReference type="GO" id="GO:0043386">
    <property type="term" value="P:mycotoxin biosynthetic process"/>
    <property type="evidence" value="ECO:0007669"/>
    <property type="project" value="InterPro"/>
</dbReference>
<evidence type="ECO:0000256" key="8">
    <source>
        <dbReference type="SAM" id="MobiDB-lite"/>
    </source>
</evidence>
<evidence type="ECO:0000256" key="1">
    <source>
        <dbReference type="ARBA" id="ARBA00004167"/>
    </source>
</evidence>